<reference evidence="2" key="1">
    <citation type="journal article" date="2021" name="IMA Fungus">
        <title>Genomic characterization of three marine fungi, including Emericellopsis atlantica sp. nov. with signatures of a generalist lifestyle and marine biomass degradation.</title>
        <authorList>
            <person name="Hagestad O.C."/>
            <person name="Hou L."/>
            <person name="Andersen J.H."/>
            <person name="Hansen E.H."/>
            <person name="Altermark B."/>
            <person name="Li C."/>
            <person name="Kuhnert E."/>
            <person name="Cox R.J."/>
            <person name="Crous P.W."/>
            <person name="Spatafora J.W."/>
            <person name="Lail K."/>
            <person name="Amirebrahimi M."/>
            <person name="Lipzen A."/>
            <person name="Pangilinan J."/>
            <person name="Andreopoulos W."/>
            <person name="Hayes R.D."/>
            <person name="Ng V."/>
            <person name="Grigoriev I.V."/>
            <person name="Jackson S.A."/>
            <person name="Sutton T.D.S."/>
            <person name="Dobson A.D.W."/>
            <person name="Rama T."/>
        </authorList>
    </citation>
    <scope>NUCLEOTIDE SEQUENCE</scope>
    <source>
        <strain evidence="2">TRa018bII</strain>
    </source>
</reference>
<dbReference type="InterPro" id="IPR036736">
    <property type="entry name" value="ACP-like_sf"/>
</dbReference>
<dbReference type="SUPFAM" id="SSF47336">
    <property type="entry name" value="ACP-like"/>
    <property type="match status" value="1"/>
</dbReference>
<comment type="caution">
    <text evidence="2">The sequence shown here is derived from an EMBL/GenBank/DDBJ whole genome shotgun (WGS) entry which is preliminary data.</text>
</comment>
<evidence type="ECO:0000313" key="3">
    <source>
        <dbReference type="Proteomes" id="UP000824998"/>
    </source>
</evidence>
<dbReference type="AlphaFoldDB" id="A0A9P7YF19"/>
<proteinExistence type="predicted"/>
<dbReference type="Pfam" id="PF23297">
    <property type="entry name" value="ACP_SdgA_C"/>
    <property type="match status" value="1"/>
</dbReference>
<dbReference type="EMBL" id="MU251542">
    <property type="protein sequence ID" value="KAG9232549.1"/>
    <property type="molecule type" value="Genomic_DNA"/>
</dbReference>
<evidence type="ECO:0000313" key="2">
    <source>
        <dbReference type="EMBL" id="KAG9232549.1"/>
    </source>
</evidence>
<keyword evidence="3" id="KW-1185">Reference proteome</keyword>
<dbReference type="InterPro" id="IPR009081">
    <property type="entry name" value="PP-bd_ACP"/>
</dbReference>
<protein>
    <recommendedName>
        <fullName evidence="1">Carrier domain-containing protein</fullName>
    </recommendedName>
</protein>
<evidence type="ECO:0000259" key="1">
    <source>
        <dbReference type="Pfam" id="PF23297"/>
    </source>
</evidence>
<dbReference type="Proteomes" id="UP000824998">
    <property type="component" value="Unassembled WGS sequence"/>
</dbReference>
<dbReference type="Gene3D" id="1.10.1200.10">
    <property type="entry name" value="ACP-like"/>
    <property type="match status" value="1"/>
</dbReference>
<sequence length="140" mass="15488">MARTCDNHTITGRRFTTSPPFWTTDAKFKHLRLAQEARNTPSSISFNALLRAATTPEAQDVVCRGLLSKLPSALMLQVEDMDITRPLSNYALDSLVAIGMRDFITRELETNLQVLKLLSSGCIETLAKAIGVMSKLLSFT</sequence>
<gene>
    <name evidence="2" type="ORF">BJ875DRAFT_74334</name>
</gene>
<feature type="domain" description="Carrier" evidence="1">
    <location>
        <begin position="58"/>
        <end position="130"/>
    </location>
</feature>
<accession>A0A9P7YF19</accession>
<organism evidence="2 3">
    <name type="scientific">Amylocarpus encephaloides</name>
    <dbReference type="NCBI Taxonomy" id="45428"/>
    <lineage>
        <taxon>Eukaryota</taxon>
        <taxon>Fungi</taxon>
        <taxon>Dikarya</taxon>
        <taxon>Ascomycota</taxon>
        <taxon>Pezizomycotina</taxon>
        <taxon>Leotiomycetes</taxon>
        <taxon>Helotiales</taxon>
        <taxon>Helotiales incertae sedis</taxon>
        <taxon>Amylocarpus</taxon>
    </lineage>
</organism>
<dbReference type="OrthoDB" id="3537514at2759"/>
<name>A0A9P7YF19_9HELO</name>